<dbReference type="STRING" id="1277257.G293_03015"/>
<gene>
    <name evidence="1" type="ORF">G293_03015</name>
</gene>
<dbReference type="KEGG" id="lau:G293_03015"/>
<name>A0A0G3I2X1_LIBAF</name>
<dbReference type="GO" id="GO:0003677">
    <property type="term" value="F:DNA binding"/>
    <property type="evidence" value="ECO:0007669"/>
    <property type="project" value="InterPro"/>
</dbReference>
<evidence type="ECO:0000313" key="2">
    <source>
        <dbReference type="Proteomes" id="UP000035503"/>
    </source>
</evidence>
<dbReference type="InterPro" id="IPR010982">
    <property type="entry name" value="Lambda_DNA-bd_dom_sf"/>
</dbReference>
<organism evidence="1 2">
    <name type="scientific">Candidatus Liberibacter africanus PTSAPSY</name>
    <dbReference type="NCBI Taxonomy" id="1277257"/>
    <lineage>
        <taxon>Bacteria</taxon>
        <taxon>Pseudomonadati</taxon>
        <taxon>Pseudomonadota</taxon>
        <taxon>Alphaproteobacteria</taxon>
        <taxon>Hyphomicrobiales</taxon>
        <taxon>Rhizobiaceae</taxon>
        <taxon>Liberibacter</taxon>
    </lineage>
</organism>
<sequence length="38" mass="4133">MIGKKKYPNPVDISVGKRVRLLGMSQGKLGDSLGITFQ</sequence>
<dbReference type="PATRIC" id="fig|1277257.4.peg.647"/>
<accession>A0A0G3I2X1</accession>
<proteinExistence type="predicted"/>
<dbReference type="SUPFAM" id="SSF47413">
    <property type="entry name" value="lambda repressor-like DNA-binding domains"/>
    <property type="match status" value="1"/>
</dbReference>
<dbReference type="AlphaFoldDB" id="A0A0G3I2X1"/>
<reference evidence="1 2" key="1">
    <citation type="journal article" date="2015" name="Genome Announc.">
        <title>Complete Genome Sequence of 'Candidatus Liberibacter africanus,' a Bacterium Associated with Citrus Huanglongbing.</title>
        <authorList>
            <person name="Lin H."/>
            <person name="Pietersen G."/>
            <person name="Han C."/>
            <person name="Read D.A."/>
            <person name="Lou B."/>
            <person name="Gupta G."/>
            <person name="Civerolo E.L."/>
        </authorList>
    </citation>
    <scope>NUCLEOTIDE SEQUENCE [LARGE SCALE GENOMIC DNA]</scope>
    <source>
        <strain evidence="1 2">PTSAPSY</strain>
    </source>
</reference>
<dbReference type="Proteomes" id="UP000035503">
    <property type="component" value="Chromosome"/>
</dbReference>
<keyword evidence="2" id="KW-1185">Reference proteome</keyword>
<dbReference type="EMBL" id="CP004021">
    <property type="protein sequence ID" value="AKK20231.1"/>
    <property type="molecule type" value="Genomic_DNA"/>
</dbReference>
<evidence type="ECO:0000313" key="1">
    <source>
        <dbReference type="EMBL" id="AKK20231.1"/>
    </source>
</evidence>
<protein>
    <submittedName>
        <fullName evidence="1">Transcriptional regulator protein</fullName>
    </submittedName>
</protein>